<keyword evidence="1" id="KW-0812">Transmembrane</keyword>
<proteinExistence type="predicted"/>
<protein>
    <submittedName>
        <fullName evidence="2">Uncharacterized protein</fullName>
    </submittedName>
</protein>
<name>A0AAU3I7X3_9ACTN</name>
<feature type="transmembrane region" description="Helical" evidence="1">
    <location>
        <begin position="49"/>
        <end position="69"/>
    </location>
</feature>
<keyword evidence="1" id="KW-0472">Membrane</keyword>
<keyword evidence="1" id="KW-1133">Transmembrane helix</keyword>
<accession>A0AAU3I7X3</accession>
<reference evidence="2" key="1">
    <citation type="submission" date="2022-10" db="EMBL/GenBank/DDBJ databases">
        <title>The complete genomes of actinobacterial strains from the NBC collection.</title>
        <authorList>
            <person name="Joergensen T.S."/>
            <person name="Alvarez Arevalo M."/>
            <person name="Sterndorff E.B."/>
            <person name="Faurdal D."/>
            <person name="Vuksanovic O."/>
            <person name="Mourched A.-S."/>
            <person name="Charusanti P."/>
            <person name="Shaw S."/>
            <person name="Blin K."/>
            <person name="Weber T."/>
        </authorList>
    </citation>
    <scope>NUCLEOTIDE SEQUENCE</scope>
    <source>
        <strain evidence="2">NBC_01393</strain>
    </source>
</reference>
<dbReference type="EMBL" id="CP109546">
    <property type="protein sequence ID" value="WTZ12728.1"/>
    <property type="molecule type" value="Genomic_DNA"/>
</dbReference>
<evidence type="ECO:0000256" key="1">
    <source>
        <dbReference type="SAM" id="Phobius"/>
    </source>
</evidence>
<dbReference type="AlphaFoldDB" id="A0AAU3I7X3"/>
<gene>
    <name evidence="2" type="ORF">OG699_34975</name>
</gene>
<sequence>MTLLRLPTGVSILAEIRPRAAGPASQSERGAASPIRYIGIYQLKSIWSFWYFSGKFVVFCFFVAIETYFQPVEFKLYRHDWVWEPQFSTVMKFGLPPSGSNLDAMTEAQAMPPAEAAGAPTTPPAINVSDIIATVPNLRTEKSPNFTANRIFRSGCLRDRTFMARRGGPRPP</sequence>
<organism evidence="2">
    <name type="scientific">Streptomyces sp. NBC_01393</name>
    <dbReference type="NCBI Taxonomy" id="2903851"/>
    <lineage>
        <taxon>Bacteria</taxon>
        <taxon>Bacillati</taxon>
        <taxon>Actinomycetota</taxon>
        <taxon>Actinomycetes</taxon>
        <taxon>Kitasatosporales</taxon>
        <taxon>Streptomycetaceae</taxon>
        <taxon>Streptomyces</taxon>
    </lineage>
</organism>
<evidence type="ECO:0000313" key="2">
    <source>
        <dbReference type="EMBL" id="WTZ12728.1"/>
    </source>
</evidence>